<name>A0A645GP25_9ZZZZ</name>
<sequence length="58" mass="6550">MSAKLSADGSGFRASELRFISDSLQSPDNIFQDGYRGAQMRGVMRAVDVIRKLRLQFR</sequence>
<proteinExistence type="predicted"/>
<dbReference type="AlphaFoldDB" id="A0A645GP25"/>
<comment type="caution">
    <text evidence="1">The sequence shown here is derived from an EMBL/GenBank/DDBJ whole genome shotgun (WGS) entry which is preliminary data.</text>
</comment>
<organism evidence="1">
    <name type="scientific">bioreactor metagenome</name>
    <dbReference type="NCBI Taxonomy" id="1076179"/>
    <lineage>
        <taxon>unclassified sequences</taxon>
        <taxon>metagenomes</taxon>
        <taxon>ecological metagenomes</taxon>
    </lineage>
</organism>
<reference evidence="1" key="1">
    <citation type="submission" date="2019-08" db="EMBL/GenBank/DDBJ databases">
        <authorList>
            <person name="Kucharzyk K."/>
            <person name="Murdoch R.W."/>
            <person name="Higgins S."/>
            <person name="Loffler F."/>
        </authorList>
    </citation>
    <scope>NUCLEOTIDE SEQUENCE</scope>
</reference>
<accession>A0A645GP25</accession>
<protein>
    <submittedName>
        <fullName evidence="1">Uncharacterized protein</fullName>
    </submittedName>
</protein>
<dbReference type="EMBL" id="VSSQ01074974">
    <property type="protein sequence ID" value="MPN25704.1"/>
    <property type="molecule type" value="Genomic_DNA"/>
</dbReference>
<evidence type="ECO:0000313" key="1">
    <source>
        <dbReference type="EMBL" id="MPN25704.1"/>
    </source>
</evidence>
<gene>
    <name evidence="1" type="ORF">SDC9_173118</name>
</gene>